<dbReference type="AlphaFoldDB" id="A0A6A4S1S7"/>
<evidence type="ECO:0000256" key="1">
    <source>
        <dbReference type="SAM" id="MobiDB-lite"/>
    </source>
</evidence>
<name>A0A6A4S1S7_SCOMX</name>
<proteinExistence type="predicted"/>
<accession>A0A6A4S1S7</accession>
<dbReference type="EMBL" id="VEVO01000020">
    <property type="protein sequence ID" value="KAF0025131.1"/>
    <property type="molecule type" value="Genomic_DNA"/>
</dbReference>
<feature type="region of interest" description="Disordered" evidence="1">
    <location>
        <begin position="13"/>
        <end position="34"/>
    </location>
</feature>
<feature type="compositionally biased region" description="Polar residues" evidence="1">
    <location>
        <begin position="25"/>
        <end position="34"/>
    </location>
</feature>
<gene>
    <name evidence="2" type="ORF">F2P81_022012</name>
</gene>
<organism evidence="2 3">
    <name type="scientific">Scophthalmus maximus</name>
    <name type="common">Turbot</name>
    <name type="synonym">Psetta maxima</name>
    <dbReference type="NCBI Taxonomy" id="52904"/>
    <lineage>
        <taxon>Eukaryota</taxon>
        <taxon>Metazoa</taxon>
        <taxon>Chordata</taxon>
        <taxon>Craniata</taxon>
        <taxon>Vertebrata</taxon>
        <taxon>Euteleostomi</taxon>
        <taxon>Actinopterygii</taxon>
        <taxon>Neopterygii</taxon>
        <taxon>Teleostei</taxon>
        <taxon>Neoteleostei</taxon>
        <taxon>Acanthomorphata</taxon>
        <taxon>Carangaria</taxon>
        <taxon>Pleuronectiformes</taxon>
        <taxon>Pleuronectoidei</taxon>
        <taxon>Scophthalmidae</taxon>
        <taxon>Scophthalmus</taxon>
    </lineage>
</organism>
<evidence type="ECO:0000313" key="3">
    <source>
        <dbReference type="Proteomes" id="UP000438429"/>
    </source>
</evidence>
<dbReference type="Proteomes" id="UP000438429">
    <property type="component" value="Unassembled WGS sequence"/>
</dbReference>
<protein>
    <submittedName>
        <fullName evidence="2">Uncharacterized protein</fullName>
    </submittedName>
</protein>
<reference evidence="2 3" key="1">
    <citation type="submission" date="2019-06" db="EMBL/GenBank/DDBJ databases">
        <title>Draft genomes of female and male turbot (Scophthalmus maximus).</title>
        <authorList>
            <person name="Xu H."/>
            <person name="Xu X.-W."/>
            <person name="Shao C."/>
            <person name="Chen S."/>
        </authorList>
    </citation>
    <scope>NUCLEOTIDE SEQUENCE [LARGE SCALE GENOMIC DNA]</scope>
    <source>
        <strain evidence="2">Ysfricsl-2016a</strain>
        <tissue evidence="2">Blood</tissue>
    </source>
</reference>
<sequence>MVKVKRGGWQMATGGNCLTAEPTGPGSTSELCVSNDQRASGQAAGTNLQAVISAASNSLALLSHCRHPLYEVRWAVASQRTNRPTDAEPSLTLTSQ</sequence>
<evidence type="ECO:0000313" key="2">
    <source>
        <dbReference type="EMBL" id="KAF0025131.1"/>
    </source>
</evidence>
<feature type="region of interest" description="Disordered" evidence="1">
    <location>
        <begin position="77"/>
        <end position="96"/>
    </location>
</feature>
<comment type="caution">
    <text evidence="2">The sequence shown here is derived from an EMBL/GenBank/DDBJ whole genome shotgun (WGS) entry which is preliminary data.</text>
</comment>